<comment type="caution">
    <text evidence="2">The sequence shown here is derived from an EMBL/GenBank/DDBJ whole genome shotgun (WGS) entry which is preliminary data.</text>
</comment>
<evidence type="ECO:0000259" key="1">
    <source>
        <dbReference type="PROSITE" id="PS51186"/>
    </source>
</evidence>
<gene>
    <name evidence="2" type="ORF">BCUN_2223</name>
</gene>
<evidence type="ECO:0000313" key="3">
    <source>
        <dbReference type="Proteomes" id="UP000029067"/>
    </source>
</evidence>
<feature type="domain" description="N-acetyltransferase" evidence="1">
    <location>
        <begin position="8"/>
        <end position="211"/>
    </location>
</feature>
<keyword evidence="3" id="KW-1185">Reference proteome</keyword>
<reference evidence="2 3" key="1">
    <citation type="submission" date="2014-03" db="EMBL/GenBank/DDBJ databases">
        <title>Genomics of Bifidobacteria.</title>
        <authorList>
            <person name="Ventura M."/>
            <person name="Milani C."/>
            <person name="Lugli G.A."/>
        </authorList>
    </citation>
    <scope>NUCLEOTIDE SEQUENCE [LARGE SCALE GENOMIC DNA]</scope>
    <source>
        <strain evidence="2 3">LMG 10738</strain>
    </source>
</reference>
<dbReference type="Gene3D" id="3.40.630.30">
    <property type="match status" value="1"/>
</dbReference>
<evidence type="ECO:0000313" key="2">
    <source>
        <dbReference type="EMBL" id="KFI56403.1"/>
    </source>
</evidence>
<proteinExistence type="predicted"/>
<keyword evidence="2" id="KW-0808">Transferase</keyword>
<dbReference type="Proteomes" id="UP000029067">
    <property type="component" value="Unassembled WGS sequence"/>
</dbReference>
<dbReference type="STRING" id="1688.BCUN_2223"/>
<dbReference type="eggNOG" id="COG1246">
    <property type="taxonomic scope" value="Bacteria"/>
</dbReference>
<accession>A0A087ACA3</accession>
<sequence length="239" mass="26819">MGRMSEDITYRALESADYPTIEQLLCDEWGNPAQGHDLAMKLAEIDLEDCLARTTCAQVAVADGKVVGVVLGGIHADLDHDKAERHHGASLKLRMSLDLNPGGHEAYEQLKRNEKADRELLEQAKAEGHAYDAEVVLLLVDASVRGQGIGQHLFDWLLDQFKEAGVQHYFLHTDSRCQYRFYDKQGLARRAVLDVEPHTPREDAEMHAEQDRLDDHLHAMIYDNETSPANEGVNPLGRD</sequence>
<dbReference type="InterPro" id="IPR016181">
    <property type="entry name" value="Acyl_CoA_acyltransferase"/>
</dbReference>
<dbReference type="EMBL" id="JGYV01000040">
    <property type="protein sequence ID" value="KFI56403.1"/>
    <property type="molecule type" value="Genomic_DNA"/>
</dbReference>
<organism evidence="2 3">
    <name type="scientific">Bifidobacterium cuniculi</name>
    <dbReference type="NCBI Taxonomy" id="1688"/>
    <lineage>
        <taxon>Bacteria</taxon>
        <taxon>Bacillati</taxon>
        <taxon>Actinomycetota</taxon>
        <taxon>Actinomycetes</taxon>
        <taxon>Bifidobacteriales</taxon>
        <taxon>Bifidobacteriaceae</taxon>
        <taxon>Bifidobacterium</taxon>
    </lineage>
</organism>
<dbReference type="CDD" id="cd04301">
    <property type="entry name" value="NAT_SF"/>
    <property type="match status" value="1"/>
</dbReference>
<dbReference type="GO" id="GO:0016747">
    <property type="term" value="F:acyltransferase activity, transferring groups other than amino-acyl groups"/>
    <property type="evidence" value="ECO:0007669"/>
    <property type="project" value="InterPro"/>
</dbReference>
<name>A0A087ACA3_9BIFI</name>
<dbReference type="SUPFAM" id="SSF55729">
    <property type="entry name" value="Acyl-CoA N-acyltransferases (Nat)"/>
    <property type="match status" value="1"/>
</dbReference>
<protein>
    <submittedName>
        <fullName evidence="2">GNAT family acetyltransferase</fullName>
    </submittedName>
</protein>
<dbReference type="AlphaFoldDB" id="A0A087ACA3"/>
<dbReference type="InterPro" id="IPR000182">
    <property type="entry name" value="GNAT_dom"/>
</dbReference>
<dbReference type="PROSITE" id="PS51186">
    <property type="entry name" value="GNAT"/>
    <property type="match status" value="1"/>
</dbReference>
<dbReference type="Pfam" id="PF00583">
    <property type="entry name" value="Acetyltransf_1"/>
    <property type="match status" value="1"/>
</dbReference>